<dbReference type="Proteomes" id="UP000234545">
    <property type="component" value="Unassembled WGS sequence"/>
</dbReference>
<comment type="caution">
    <text evidence="4">The sequence shown here is derived from an EMBL/GenBank/DDBJ whole genome shotgun (WGS) entry which is preliminary data.</text>
</comment>
<dbReference type="InterPro" id="IPR027381">
    <property type="entry name" value="LytR/CpsA/Psr_C"/>
</dbReference>
<keyword evidence="2" id="KW-1133">Transmembrane helix</keyword>
<accession>A0A2I1I4H5</accession>
<feature type="transmembrane region" description="Helical" evidence="2">
    <location>
        <begin position="32"/>
        <end position="53"/>
    </location>
</feature>
<evidence type="ECO:0000313" key="5">
    <source>
        <dbReference type="Proteomes" id="UP000234545"/>
    </source>
</evidence>
<dbReference type="OrthoDB" id="3268922at2"/>
<name>A0A2I1I4H5_9ACTO</name>
<evidence type="ECO:0000256" key="2">
    <source>
        <dbReference type="SAM" id="Phobius"/>
    </source>
</evidence>
<evidence type="ECO:0000313" key="4">
    <source>
        <dbReference type="EMBL" id="PKY66020.1"/>
    </source>
</evidence>
<protein>
    <submittedName>
        <fullName evidence="4">LytR family transcriptional regulator</fullName>
    </submittedName>
</protein>
<feature type="domain" description="LytR/CpsA/Psr regulator C-terminal" evidence="3">
    <location>
        <begin position="116"/>
        <end position="199"/>
    </location>
</feature>
<dbReference type="RefSeq" id="WP_101628407.1">
    <property type="nucleotide sequence ID" value="NZ_PKKJ01000008.1"/>
</dbReference>
<proteinExistence type="predicted"/>
<dbReference type="EMBL" id="PKKJ01000008">
    <property type="protein sequence ID" value="PKY66020.1"/>
    <property type="molecule type" value="Genomic_DNA"/>
</dbReference>
<gene>
    <name evidence="4" type="ORF">CYJ25_06725</name>
</gene>
<evidence type="ECO:0000256" key="1">
    <source>
        <dbReference type="SAM" id="MobiDB-lite"/>
    </source>
</evidence>
<keyword evidence="2" id="KW-0472">Membrane</keyword>
<feature type="compositionally biased region" description="Low complexity" evidence="1">
    <location>
        <begin position="83"/>
        <end position="107"/>
    </location>
</feature>
<sequence>MSSVNPRDEFDVAGEDMPVGMHRPQPSKWKSVWPFLVILIIVPLLAWGASSLLTNRPTSSNTTVAPTGQSEAQSAQSTPETTQSAPAEQAESAQSEPVTEPESTPTPANEPIVDTNVKISVLNGTGRNGLAARTAEELTAAGFAGATTGNATGWTTEDSTVYYQDPNLEASARAVGEAVGITNVQQSNNIGDSDIVVLLR</sequence>
<keyword evidence="2" id="KW-0812">Transmembrane</keyword>
<feature type="region of interest" description="Disordered" evidence="1">
    <location>
        <begin position="1"/>
        <end position="25"/>
    </location>
</feature>
<dbReference type="Gene3D" id="3.30.70.2390">
    <property type="match status" value="1"/>
</dbReference>
<evidence type="ECO:0000259" key="3">
    <source>
        <dbReference type="Pfam" id="PF13399"/>
    </source>
</evidence>
<reference evidence="4 5" key="1">
    <citation type="submission" date="2017-12" db="EMBL/GenBank/DDBJ databases">
        <title>Phylogenetic diversity of female urinary microbiome.</title>
        <authorList>
            <person name="Thomas-White K."/>
            <person name="Wolfe A.J."/>
        </authorList>
    </citation>
    <scope>NUCLEOTIDE SEQUENCE [LARGE SCALE GENOMIC DNA]</scope>
    <source>
        <strain evidence="4 5">UMB0250</strain>
    </source>
</reference>
<feature type="compositionally biased region" description="Polar residues" evidence="1">
    <location>
        <begin position="57"/>
        <end position="82"/>
    </location>
</feature>
<feature type="region of interest" description="Disordered" evidence="1">
    <location>
        <begin position="57"/>
        <end position="115"/>
    </location>
</feature>
<organism evidence="4 5">
    <name type="scientific">Schaalia turicensis</name>
    <dbReference type="NCBI Taxonomy" id="131111"/>
    <lineage>
        <taxon>Bacteria</taxon>
        <taxon>Bacillati</taxon>
        <taxon>Actinomycetota</taxon>
        <taxon>Actinomycetes</taxon>
        <taxon>Actinomycetales</taxon>
        <taxon>Actinomycetaceae</taxon>
        <taxon>Schaalia</taxon>
    </lineage>
</organism>
<dbReference type="Pfam" id="PF13399">
    <property type="entry name" value="LytR_C"/>
    <property type="match status" value="1"/>
</dbReference>
<dbReference type="AlphaFoldDB" id="A0A2I1I4H5"/>
<feature type="compositionally biased region" description="Basic and acidic residues" evidence="1">
    <location>
        <begin position="1"/>
        <end position="10"/>
    </location>
</feature>